<accession>A0A812L575</accession>
<organism evidence="1 2">
    <name type="scientific">Symbiodinium natans</name>
    <dbReference type="NCBI Taxonomy" id="878477"/>
    <lineage>
        <taxon>Eukaryota</taxon>
        <taxon>Sar</taxon>
        <taxon>Alveolata</taxon>
        <taxon>Dinophyceae</taxon>
        <taxon>Suessiales</taxon>
        <taxon>Symbiodiniaceae</taxon>
        <taxon>Symbiodinium</taxon>
    </lineage>
</organism>
<protein>
    <submittedName>
        <fullName evidence="1">Uncharacterized protein</fullName>
    </submittedName>
</protein>
<evidence type="ECO:0000313" key="1">
    <source>
        <dbReference type="EMBL" id="CAE7235594.1"/>
    </source>
</evidence>
<keyword evidence="2" id="KW-1185">Reference proteome</keyword>
<sequence length="119" mass="13207">MRMQALLQGFPGFVMSLYFVRSIRSGGDGSGPDTAAEWPSPNFCQAGIGRCLESSIMSSLAKLKRIQDLRYEGEESAIKMCKSLRELLSAVACLQSNLVLAAGLNARFESVLQQRRRWF</sequence>
<proteinExistence type="predicted"/>
<dbReference type="Proteomes" id="UP000604046">
    <property type="component" value="Unassembled WGS sequence"/>
</dbReference>
<dbReference type="EMBL" id="CAJNDS010000813">
    <property type="protein sequence ID" value="CAE7235594.1"/>
    <property type="molecule type" value="Genomic_DNA"/>
</dbReference>
<comment type="caution">
    <text evidence="1">The sequence shown here is derived from an EMBL/GenBank/DDBJ whole genome shotgun (WGS) entry which is preliminary data.</text>
</comment>
<dbReference type="AlphaFoldDB" id="A0A812L575"/>
<name>A0A812L575_9DINO</name>
<gene>
    <name evidence="1" type="ORF">SNAT2548_LOCUS10062</name>
</gene>
<reference evidence="1" key="1">
    <citation type="submission" date="2021-02" db="EMBL/GenBank/DDBJ databases">
        <authorList>
            <person name="Dougan E. K."/>
            <person name="Rhodes N."/>
            <person name="Thang M."/>
            <person name="Chan C."/>
        </authorList>
    </citation>
    <scope>NUCLEOTIDE SEQUENCE</scope>
</reference>
<evidence type="ECO:0000313" key="2">
    <source>
        <dbReference type="Proteomes" id="UP000604046"/>
    </source>
</evidence>